<evidence type="ECO:0000259" key="4">
    <source>
        <dbReference type="Pfam" id="PF25275"/>
    </source>
</evidence>
<reference evidence="5 6" key="1">
    <citation type="submission" date="2018-07" db="EMBL/GenBank/DDBJ databases">
        <title>Halioglobus sp. genome submission.</title>
        <authorList>
            <person name="Ye M.-Q."/>
            <person name="Du Z.-J."/>
        </authorList>
    </citation>
    <scope>NUCLEOTIDE SEQUENCE [LARGE SCALE GENOMIC DNA]</scope>
    <source>
        <strain evidence="5 6">U0301</strain>
    </source>
</reference>
<dbReference type="InterPro" id="IPR022385">
    <property type="entry name" value="Rhs_assc_core"/>
</dbReference>
<dbReference type="Proteomes" id="UP000265509">
    <property type="component" value="Unassembled WGS sequence"/>
</dbReference>
<evidence type="ECO:0000259" key="3">
    <source>
        <dbReference type="Pfam" id="PF25023"/>
    </source>
</evidence>
<dbReference type="Pfam" id="PF05593">
    <property type="entry name" value="RHS_repeat"/>
    <property type="match status" value="3"/>
</dbReference>
<dbReference type="RefSeq" id="WP_117956422.1">
    <property type="nucleotide sequence ID" value="NZ_QRAN01000019.1"/>
</dbReference>
<dbReference type="OrthoDB" id="9816400at2"/>
<dbReference type="Gene3D" id="2.180.10.10">
    <property type="entry name" value="RHS repeat-associated core"/>
    <property type="match status" value="3"/>
</dbReference>
<dbReference type="Pfam" id="PF25275">
    <property type="entry name" value="Golvesin_C"/>
    <property type="match status" value="1"/>
</dbReference>
<dbReference type="NCBIfam" id="TIGR03696">
    <property type="entry name" value="Rhs_assc_core"/>
    <property type="match status" value="1"/>
</dbReference>
<comment type="caution">
    <text evidence="5">The sequence shown here is derived from an EMBL/GenBank/DDBJ whole genome shotgun (WGS) entry which is preliminary data.</text>
</comment>
<dbReference type="PANTHER" id="PTHR32305:SF15">
    <property type="entry name" value="PROTEIN RHSA-RELATED"/>
    <property type="match status" value="1"/>
</dbReference>
<dbReference type="NCBIfam" id="TIGR01643">
    <property type="entry name" value="YD_repeat_2x"/>
    <property type="match status" value="4"/>
</dbReference>
<dbReference type="InterPro" id="IPR001826">
    <property type="entry name" value="RHS"/>
</dbReference>
<evidence type="ECO:0000313" key="5">
    <source>
        <dbReference type="EMBL" id="RLQ20833.1"/>
    </source>
</evidence>
<dbReference type="AlphaFoldDB" id="A0A3L7DX61"/>
<evidence type="ECO:0000256" key="1">
    <source>
        <dbReference type="ARBA" id="ARBA00022737"/>
    </source>
</evidence>
<dbReference type="InterPro" id="IPR056823">
    <property type="entry name" value="TEN-like_YD-shell"/>
</dbReference>
<evidence type="ECO:0000259" key="2">
    <source>
        <dbReference type="Pfam" id="PF03527"/>
    </source>
</evidence>
<dbReference type="Pfam" id="PF25023">
    <property type="entry name" value="TEN_YD-shell"/>
    <property type="match status" value="1"/>
</dbReference>
<dbReference type="InterPro" id="IPR006530">
    <property type="entry name" value="YD"/>
</dbReference>
<dbReference type="InterPro" id="IPR050708">
    <property type="entry name" value="T6SS_VgrG/RHS"/>
</dbReference>
<keyword evidence="6" id="KW-1185">Reference proteome</keyword>
<accession>A0A3L7DX61</accession>
<dbReference type="PRINTS" id="PR00394">
    <property type="entry name" value="RHSPROTEIN"/>
</dbReference>
<dbReference type="InterPro" id="IPR033803">
    <property type="entry name" value="CBD-like_Golvesin-Xly"/>
</dbReference>
<dbReference type="Pfam" id="PF03527">
    <property type="entry name" value="RHS"/>
    <property type="match status" value="1"/>
</dbReference>
<feature type="domain" description="RHS protein conserved region" evidence="2">
    <location>
        <begin position="817"/>
        <end position="849"/>
    </location>
</feature>
<feature type="domain" description="Golvesin/Xly CBD-like" evidence="4">
    <location>
        <begin position="682"/>
        <end position="803"/>
    </location>
</feature>
<dbReference type="PROSITE" id="PS51257">
    <property type="entry name" value="PROKAR_LIPOPROTEIN"/>
    <property type="match status" value="1"/>
</dbReference>
<gene>
    <name evidence="5" type="ORF">DWB85_15670</name>
</gene>
<feature type="domain" description="Teneurin-like YD-shell" evidence="3">
    <location>
        <begin position="26"/>
        <end position="169"/>
    </location>
</feature>
<dbReference type="PANTHER" id="PTHR32305">
    <property type="match status" value="1"/>
</dbReference>
<evidence type="ECO:0000313" key="6">
    <source>
        <dbReference type="Proteomes" id="UP000265509"/>
    </source>
</evidence>
<proteinExistence type="predicted"/>
<dbReference type="EMBL" id="QRAN01000019">
    <property type="protein sequence ID" value="RLQ20833.1"/>
    <property type="molecule type" value="Genomic_DNA"/>
</dbReference>
<sequence>MNHSGRLLFTLTGSIALAVGCTVSLAEERQWTYQYNSNGQITLADGPRVDADDSIHYGYDASGNRISAANSLGYTSHLLDHNERGQPRRIIDVNGVETRLTYHPRGWITSRTVIDPTGDSSLDAITDYSYDSEGMLLSTTLPDGSTLSNEYDGARRLVAVSNNLGERVEYTLDEAGNRIAERSFDTNGTLLRDINRSYDELKRLITITGASGQTTHYTYDRNGNRTSRTDGNGNTTVQWIDSLDRIYSTEAAYAHTVHYNHDQRDNLTAVTDPRGLATNYTINGFDEVVTLDSPDTGVSSYHYDSAGNRILSTDARGISVASSYDALNRQLESSYPDTSLNISYGYDGGSFGIGRLTTVSDASGTTTMDYDHRGNLVFEARNSAGHDFNLAYEYNLADRVTRITYPSGRTVDYSYDGAGRQMAIHSNGPEGARTIASDAGYLPFGPVTSLVLGNGMQMQAAYDLDYRLTTLSFGSALNRSYSYDSADNITAINDQKNATFSQALGYDALNRLGNASGGYGNLSYSYDANSNRLSHSSSNGTDVYSYASNSNRLQSTSDWQYQYDTNGNLVAKSDNNGDNTTIYQYDARNRLARVIERRLTNGEPADSLIAEYSYNFRNQRTRKQTADEDIHYVYGQRGELLAEINGDGIPLREYIYFNERPIAVASTSFTYGPAEPGPETLLDDTSAGTSSSGTWEQVRKKGAWGDYYHLSEDAGNSYRWHPGTLQERDYEIYAWWPKVRKNNPSATYRIHHGGQVSTVTANQGRQGKQWVYLGTYSFSGNGDEYIDLSDAGGKTAADGIRLVEILPPPPPLISTEIYYIHTDHLGTPQTLTNQAQNVVWNANYRPFGQADIDVAAITNNLRFPGQYFDAETGLHQNYFRDYDSSWGRYIETDPLGIEGGINTYSYSNNNPFTYLDPFGLAPSWVGPTAIVISTTGGALALHPNPITPPLVRATGLVMVGVGGALEVWDWATALDEVKASTSQDIQDIQKNIEKINDLIKSQDMLCE</sequence>
<evidence type="ECO:0008006" key="7">
    <source>
        <dbReference type="Google" id="ProtNLM"/>
    </source>
</evidence>
<organism evidence="5 6">
    <name type="scientific">Seongchinamella sediminis</name>
    <dbReference type="NCBI Taxonomy" id="2283635"/>
    <lineage>
        <taxon>Bacteria</taxon>
        <taxon>Pseudomonadati</taxon>
        <taxon>Pseudomonadota</taxon>
        <taxon>Gammaproteobacteria</taxon>
        <taxon>Cellvibrionales</taxon>
        <taxon>Halieaceae</taxon>
        <taxon>Seongchinamella</taxon>
    </lineage>
</organism>
<keyword evidence="1" id="KW-0677">Repeat</keyword>
<name>A0A3L7DX61_9GAMM</name>
<protein>
    <recommendedName>
        <fullName evidence="7">RHS repeat-associated core domain-containing protein</fullName>
    </recommendedName>
</protein>
<dbReference type="InterPro" id="IPR031325">
    <property type="entry name" value="RHS_repeat"/>
</dbReference>